<sequence length="372" mass="44367">MDIVLLGDLFVNVIVPILIPIDLYHLAQTCKSCQKKIKISHVKKSVINEINRRLYNIFNDDFDDFKSAMRGSGAIISGSFIIQCILGEYWRDSDIDIYVNTKMFEDFHNPNHMTYDFLNKKSEDSDLSEHEDSVSDANILKYMTRKNYFLEHTALNYDGLPAYIIDFKVHKTKIQFIGVPERNIVMHIINNYDFDICKNAYKFDDIFDGETNLFIYRLNDIFCRCTNFAPKSNLERNIKRYLKYHRRGFNFYSYNKDNMITRSNIWDQININIIKMTPIRKTYRECRSIMSKDYEFTCCEDIIMYKDTCHAKNIFKLQDTKLLDTYIYRCHNNGFDCLFDYHYPNICHLHLSHMEQKNLTNAVLVLDDFYFE</sequence>
<accession>A0A6C0CBV1</accession>
<evidence type="ECO:0000313" key="1">
    <source>
        <dbReference type="EMBL" id="QHT01300.1"/>
    </source>
</evidence>
<dbReference type="AlphaFoldDB" id="A0A6C0CBV1"/>
<proteinExistence type="predicted"/>
<organism evidence="1">
    <name type="scientific">viral metagenome</name>
    <dbReference type="NCBI Taxonomy" id="1070528"/>
    <lineage>
        <taxon>unclassified sequences</taxon>
        <taxon>metagenomes</taxon>
        <taxon>organismal metagenomes</taxon>
    </lineage>
</organism>
<dbReference type="EMBL" id="MN739368">
    <property type="protein sequence ID" value="QHT01300.1"/>
    <property type="molecule type" value="Genomic_DNA"/>
</dbReference>
<name>A0A6C0CBV1_9ZZZZ</name>
<protein>
    <submittedName>
        <fullName evidence="1">Uncharacterized protein</fullName>
    </submittedName>
</protein>
<reference evidence="1" key="1">
    <citation type="journal article" date="2020" name="Nature">
        <title>Giant virus diversity and host interactions through global metagenomics.</title>
        <authorList>
            <person name="Schulz F."/>
            <person name="Roux S."/>
            <person name="Paez-Espino D."/>
            <person name="Jungbluth S."/>
            <person name="Walsh D.A."/>
            <person name="Denef V.J."/>
            <person name="McMahon K.D."/>
            <person name="Konstantinidis K.T."/>
            <person name="Eloe-Fadrosh E.A."/>
            <person name="Kyrpides N.C."/>
            <person name="Woyke T."/>
        </authorList>
    </citation>
    <scope>NUCLEOTIDE SEQUENCE</scope>
    <source>
        <strain evidence="1">GVMAG-M-3300020192-26</strain>
    </source>
</reference>